<comment type="caution">
    <text evidence="1">The sequence shown here is derived from an EMBL/GenBank/DDBJ whole genome shotgun (WGS) entry which is preliminary data.</text>
</comment>
<gene>
    <name evidence="1" type="ORF">BCY91_04995</name>
</gene>
<sequence length="217" mass="25072">MLYWNTVETLLKEALLMLMNTEELKEFRLVGGTAMSLHLGHRMSIDIDLFTDAAYGSINFEDIDKMLRKSFAHVGGDFGGNPGLGRSYLVGKSSEEVVKLDLYYSMDPFFQNAVDEEGIRMASLEEIIAMKVDIIQRGGRKKDFWDLHEVLPRYDINQMLALHQQRFEWTHDEKMIRENFTNFSEAEADLTPICLRGKEWVFIKEDFEDAIANSNND</sequence>
<evidence type="ECO:0000313" key="2">
    <source>
        <dbReference type="Proteomes" id="UP000283433"/>
    </source>
</evidence>
<dbReference type="OrthoDB" id="9796281at2"/>
<dbReference type="RefSeq" id="WP_120181733.1">
    <property type="nucleotide sequence ID" value="NZ_MBTA01000023.1"/>
</dbReference>
<dbReference type="EMBL" id="MBTA01000023">
    <property type="protein sequence ID" value="RKD16233.1"/>
    <property type="molecule type" value="Genomic_DNA"/>
</dbReference>
<dbReference type="Pfam" id="PF08843">
    <property type="entry name" value="AbiEii"/>
    <property type="match status" value="1"/>
</dbReference>
<dbReference type="InterPro" id="IPR014942">
    <property type="entry name" value="AbiEii"/>
</dbReference>
<evidence type="ECO:0000313" key="1">
    <source>
        <dbReference type="EMBL" id="RKD16233.1"/>
    </source>
</evidence>
<organism evidence="1 2">
    <name type="scientific">Pelobium manganitolerans</name>
    <dbReference type="NCBI Taxonomy" id="1842495"/>
    <lineage>
        <taxon>Bacteria</taxon>
        <taxon>Pseudomonadati</taxon>
        <taxon>Bacteroidota</taxon>
        <taxon>Sphingobacteriia</taxon>
        <taxon>Sphingobacteriales</taxon>
        <taxon>Sphingobacteriaceae</taxon>
        <taxon>Pelobium</taxon>
    </lineage>
</organism>
<keyword evidence="2" id="KW-1185">Reference proteome</keyword>
<dbReference type="AlphaFoldDB" id="A0A419S600"/>
<dbReference type="Proteomes" id="UP000283433">
    <property type="component" value="Unassembled WGS sequence"/>
</dbReference>
<name>A0A419S600_9SPHI</name>
<accession>A0A419S600</accession>
<evidence type="ECO:0008006" key="3">
    <source>
        <dbReference type="Google" id="ProtNLM"/>
    </source>
</evidence>
<proteinExistence type="predicted"/>
<reference evidence="1 2" key="1">
    <citation type="submission" date="2016-07" db="EMBL/GenBank/DDBJ databases">
        <title>Genome of Pelobium manganitolerans.</title>
        <authorList>
            <person name="Wu S."/>
            <person name="Wang G."/>
        </authorList>
    </citation>
    <scope>NUCLEOTIDE SEQUENCE [LARGE SCALE GENOMIC DNA]</scope>
    <source>
        <strain evidence="1 2">YS-25</strain>
    </source>
</reference>
<protein>
    <recommendedName>
        <fullName evidence="3">Nucleotidyltransferase</fullName>
    </recommendedName>
</protein>